<dbReference type="EMBL" id="VTWH01000001">
    <property type="protein sequence ID" value="KAA0971835.1"/>
    <property type="molecule type" value="Genomic_DNA"/>
</dbReference>
<feature type="compositionally biased region" description="Polar residues" evidence="1">
    <location>
        <begin position="43"/>
        <end position="55"/>
    </location>
</feature>
<gene>
    <name evidence="3" type="ORF">FPY71_01510</name>
</gene>
<dbReference type="Proteomes" id="UP000324738">
    <property type="component" value="Unassembled WGS sequence"/>
</dbReference>
<accession>A0A5B0E131</accession>
<organism evidence="3 4">
    <name type="scientific">Aureimonas fodinaquatilis</name>
    <dbReference type="NCBI Taxonomy" id="2565783"/>
    <lineage>
        <taxon>Bacteria</taxon>
        <taxon>Pseudomonadati</taxon>
        <taxon>Pseudomonadota</taxon>
        <taxon>Alphaproteobacteria</taxon>
        <taxon>Hyphomicrobiales</taxon>
        <taxon>Aurantimonadaceae</taxon>
        <taxon>Aureimonas</taxon>
    </lineage>
</organism>
<evidence type="ECO:0008006" key="5">
    <source>
        <dbReference type="Google" id="ProtNLM"/>
    </source>
</evidence>
<dbReference type="RefSeq" id="WP_149296940.1">
    <property type="nucleotide sequence ID" value="NZ_VTWH01000001.1"/>
</dbReference>
<keyword evidence="2" id="KW-0732">Signal</keyword>
<proteinExistence type="predicted"/>
<reference evidence="3 4" key="1">
    <citation type="submission" date="2019-08" db="EMBL/GenBank/DDBJ databases">
        <title>Aureimonas fodiniaquatilis sp. nov., isolated from a coal mine wastewater.</title>
        <authorList>
            <person name="Kim W."/>
        </authorList>
    </citation>
    <scope>NUCLEOTIDE SEQUENCE [LARGE SCALE GENOMIC DNA]</scope>
    <source>
        <strain evidence="3 4">CAU 1482</strain>
    </source>
</reference>
<dbReference type="OrthoDB" id="575074at356"/>
<feature type="region of interest" description="Disordered" evidence="1">
    <location>
        <begin position="38"/>
        <end position="64"/>
    </location>
</feature>
<evidence type="ECO:0000313" key="4">
    <source>
        <dbReference type="Proteomes" id="UP000324738"/>
    </source>
</evidence>
<dbReference type="AlphaFoldDB" id="A0A5B0E131"/>
<evidence type="ECO:0000313" key="3">
    <source>
        <dbReference type="EMBL" id="KAA0971835.1"/>
    </source>
</evidence>
<feature type="chain" id="PRO_5023020799" description="DUF4148 domain-containing protein" evidence="2">
    <location>
        <begin position="21"/>
        <end position="125"/>
    </location>
</feature>
<keyword evidence="4" id="KW-1185">Reference proteome</keyword>
<name>A0A5B0E131_9HYPH</name>
<protein>
    <recommendedName>
        <fullName evidence="5">DUF4148 domain-containing protein</fullName>
    </recommendedName>
</protein>
<comment type="caution">
    <text evidence="3">The sequence shown here is derived from an EMBL/GenBank/DDBJ whole genome shotgun (WGS) entry which is preliminary data.</text>
</comment>
<evidence type="ECO:0000256" key="2">
    <source>
        <dbReference type="SAM" id="SignalP"/>
    </source>
</evidence>
<evidence type="ECO:0000256" key="1">
    <source>
        <dbReference type="SAM" id="MobiDB-lite"/>
    </source>
</evidence>
<feature type="signal peptide" evidence="2">
    <location>
        <begin position="1"/>
        <end position="20"/>
    </location>
</feature>
<sequence length="125" mass="13550">MLKPVVVILALATLPFGATAAVAQDVFVPSVTTASPGYLFPNDQYQRNRQGSGSAKSRKSAPAAQVQLDAAAQARVRAAVQALVPEYNARAKRNGENSANQWIRQKAFELGQQEAELMKRRQGRN</sequence>